<comment type="caution">
    <text evidence="2">The sequence shown here is derived from an EMBL/GenBank/DDBJ whole genome shotgun (WGS) entry which is preliminary data.</text>
</comment>
<dbReference type="InterPro" id="IPR025847">
    <property type="entry name" value="MEDS_domain"/>
</dbReference>
<dbReference type="Proteomes" id="UP000239415">
    <property type="component" value="Unassembled WGS sequence"/>
</dbReference>
<accession>A0A2T0JUW6</accession>
<gene>
    <name evidence="2" type="ORF">CLV67_13143</name>
</gene>
<dbReference type="SUPFAM" id="SSF52091">
    <property type="entry name" value="SpoIIaa-like"/>
    <property type="match status" value="1"/>
</dbReference>
<name>A0A2T0JUW6_9ACTN</name>
<evidence type="ECO:0000313" key="2">
    <source>
        <dbReference type="EMBL" id="PRX11467.1"/>
    </source>
</evidence>
<dbReference type="Gene3D" id="3.30.750.24">
    <property type="entry name" value="STAS domain"/>
    <property type="match status" value="1"/>
</dbReference>
<evidence type="ECO:0000259" key="1">
    <source>
        <dbReference type="PROSITE" id="PS50801"/>
    </source>
</evidence>
<organism evidence="2 3">
    <name type="scientific">Actinoplanes italicus</name>
    <dbReference type="NCBI Taxonomy" id="113567"/>
    <lineage>
        <taxon>Bacteria</taxon>
        <taxon>Bacillati</taxon>
        <taxon>Actinomycetota</taxon>
        <taxon>Actinomycetes</taxon>
        <taxon>Micromonosporales</taxon>
        <taxon>Micromonosporaceae</taxon>
        <taxon>Actinoplanes</taxon>
    </lineage>
</organism>
<dbReference type="InterPro" id="IPR002645">
    <property type="entry name" value="STAS_dom"/>
</dbReference>
<dbReference type="OrthoDB" id="5179750at2"/>
<protein>
    <submittedName>
        <fullName evidence="2">DcmR-like sensory protein</fullName>
    </submittedName>
</protein>
<dbReference type="EMBL" id="PVMZ01000031">
    <property type="protein sequence ID" value="PRX11467.1"/>
    <property type="molecule type" value="Genomic_DNA"/>
</dbReference>
<dbReference type="PROSITE" id="PS50801">
    <property type="entry name" value="STAS"/>
    <property type="match status" value="1"/>
</dbReference>
<feature type="domain" description="STAS" evidence="1">
    <location>
        <begin position="194"/>
        <end position="282"/>
    </location>
</feature>
<keyword evidence="3" id="KW-1185">Reference proteome</keyword>
<proteinExistence type="predicted"/>
<evidence type="ECO:0000313" key="3">
    <source>
        <dbReference type="Proteomes" id="UP000239415"/>
    </source>
</evidence>
<dbReference type="InterPro" id="IPR036513">
    <property type="entry name" value="STAS_dom_sf"/>
</dbReference>
<dbReference type="Pfam" id="PF14417">
    <property type="entry name" value="MEDS"/>
    <property type="match status" value="1"/>
</dbReference>
<reference evidence="2 3" key="1">
    <citation type="submission" date="2018-03" db="EMBL/GenBank/DDBJ databases">
        <title>Genomic Encyclopedia of Archaeal and Bacterial Type Strains, Phase II (KMG-II): from individual species to whole genera.</title>
        <authorList>
            <person name="Goeker M."/>
        </authorList>
    </citation>
    <scope>NUCLEOTIDE SEQUENCE [LARGE SCALE GENOMIC DNA]</scope>
    <source>
        <strain evidence="2 3">DSM 43146</strain>
    </source>
</reference>
<sequence>MPVRLSTVLERAQGLGLHDHVGWAFDEPGQFRSQAGDFLAEGLRARQRVMYIGGDETAAPAGIDGLDAAVARGQAQVTSVSVMYGRDEPVEPERQVEVFAAAAEQALTDGWTGLRVAADVTSLVAGERQREAWIRYEHLADRFMAGHPVAGMCGFDRAVVPRDTLAEALCLHPVLNPAASGFRLHTTAGTGLGLTLAGEVDRGNRQVLAAALRHARPAPEAGRLAIDATALTFIDHHGLTAFADYAAACGATVVLHTAESSAARMIARLVPMSGLEVRVVSP</sequence>
<dbReference type="AlphaFoldDB" id="A0A2T0JUW6"/>